<evidence type="ECO:0000313" key="6">
    <source>
        <dbReference type="EMBL" id="MDN3592359.1"/>
    </source>
</evidence>
<dbReference type="EMBL" id="JAUFPX010000017">
    <property type="protein sequence ID" value="MDN3592359.1"/>
    <property type="molecule type" value="Genomic_DNA"/>
</dbReference>
<feature type="transmembrane region" description="Helical" evidence="5">
    <location>
        <begin position="69"/>
        <end position="89"/>
    </location>
</feature>
<sequence length="162" mass="16863">MDYATLLRLRRSALFLVLASAATVAVALTFQFWLGYVPCKLCLTERIPYYAAIPLGLLALVLPERASRLALGLAALGLLYGAGLSVYHAGAEWALWPGPTDCGGGTGAAPATVGDFRAALETTRVADCSTAAWRFLGVSLAGWNAVVAFVLASVSGTSAAKR</sequence>
<keyword evidence="3 5" id="KW-1133">Transmembrane helix</keyword>
<protein>
    <submittedName>
        <fullName evidence="6">Disulfide bond formation protein B</fullName>
    </submittedName>
</protein>
<organism evidence="6 7">
    <name type="scientific">Methylobacterium adhaesivum</name>
    <dbReference type="NCBI Taxonomy" id="333297"/>
    <lineage>
        <taxon>Bacteria</taxon>
        <taxon>Pseudomonadati</taxon>
        <taxon>Pseudomonadota</taxon>
        <taxon>Alphaproteobacteria</taxon>
        <taxon>Hyphomicrobiales</taxon>
        <taxon>Methylobacteriaceae</taxon>
        <taxon>Methylobacterium</taxon>
    </lineage>
</organism>
<feature type="transmembrane region" description="Helical" evidence="5">
    <location>
        <begin position="12"/>
        <end position="34"/>
    </location>
</feature>
<keyword evidence="2 5" id="KW-0812">Transmembrane</keyword>
<evidence type="ECO:0000256" key="3">
    <source>
        <dbReference type="ARBA" id="ARBA00022989"/>
    </source>
</evidence>
<dbReference type="Proteomes" id="UP001224644">
    <property type="component" value="Unassembled WGS sequence"/>
</dbReference>
<dbReference type="SUPFAM" id="SSF158442">
    <property type="entry name" value="DsbB-like"/>
    <property type="match status" value="1"/>
</dbReference>
<keyword evidence="4 5" id="KW-0472">Membrane</keyword>
<feature type="transmembrane region" description="Helical" evidence="5">
    <location>
        <begin position="46"/>
        <end position="62"/>
    </location>
</feature>
<evidence type="ECO:0000256" key="2">
    <source>
        <dbReference type="ARBA" id="ARBA00022692"/>
    </source>
</evidence>
<comment type="subcellular location">
    <subcellularLocation>
        <location evidence="1">Membrane</location>
        <topology evidence="1">Multi-pass membrane protein</topology>
    </subcellularLocation>
</comment>
<proteinExistence type="predicted"/>
<accession>A0ABT8BMC0</accession>
<dbReference type="Gene3D" id="1.20.1550.10">
    <property type="entry name" value="DsbB-like"/>
    <property type="match status" value="1"/>
</dbReference>
<dbReference type="InterPro" id="IPR023380">
    <property type="entry name" value="DsbB-like_sf"/>
</dbReference>
<feature type="transmembrane region" description="Helical" evidence="5">
    <location>
        <begin position="131"/>
        <end position="154"/>
    </location>
</feature>
<name>A0ABT8BMC0_9HYPH</name>
<dbReference type="InterPro" id="IPR024199">
    <property type="entry name" value="Uncharacterised_DsbB"/>
</dbReference>
<dbReference type="InterPro" id="IPR003752">
    <property type="entry name" value="DiS_bond_form_DsbB/BdbC"/>
</dbReference>
<evidence type="ECO:0000256" key="1">
    <source>
        <dbReference type="ARBA" id="ARBA00004141"/>
    </source>
</evidence>
<gene>
    <name evidence="6" type="ORF">QWZ12_17335</name>
</gene>
<comment type="caution">
    <text evidence="6">The sequence shown here is derived from an EMBL/GenBank/DDBJ whole genome shotgun (WGS) entry which is preliminary data.</text>
</comment>
<keyword evidence="7" id="KW-1185">Reference proteome</keyword>
<dbReference type="PIRSF" id="PIRSF033913">
    <property type="entry name" value="S-S_format_DsbB"/>
    <property type="match status" value="1"/>
</dbReference>
<evidence type="ECO:0000313" key="7">
    <source>
        <dbReference type="Proteomes" id="UP001224644"/>
    </source>
</evidence>
<dbReference type="RefSeq" id="WP_238226876.1">
    <property type="nucleotide sequence ID" value="NZ_BPQD01000020.1"/>
</dbReference>
<evidence type="ECO:0000256" key="4">
    <source>
        <dbReference type="ARBA" id="ARBA00023136"/>
    </source>
</evidence>
<dbReference type="Pfam" id="PF02600">
    <property type="entry name" value="DsbB"/>
    <property type="match status" value="1"/>
</dbReference>
<evidence type="ECO:0000256" key="5">
    <source>
        <dbReference type="SAM" id="Phobius"/>
    </source>
</evidence>
<reference evidence="7" key="1">
    <citation type="journal article" date="2019" name="Int. J. Syst. Evol. Microbiol.">
        <title>The Global Catalogue of Microorganisms (GCM) 10K type strain sequencing project: providing services to taxonomists for standard genome sequencing and annotation.</title>
        <authorList>
            <consortium name="The Broad Institute Genomics Platform"/>
            <consortium name="The Broad Institute Genome Sequencing Center for Infectious Disease"/>
            <person name="Wu L."/>
            <person name="Ma J."/>
        </authorList>
    </citation>
    <scope>NUCLEOTIDE SEQUENCE [LARGE SCALE GENOMIC DNA]</scope>
    <source>
        <strain evidence="7">CECT 7069</strain>
    </source>
</reference>